<evidence type="ECO:0000256" key="1">
    <source>
        <dbReference type="SAM" id="MobiDB-lite"/>
    </source>
</evidence>
<organism evidence="2 4">
    <name type="scientific">Legionella qingyii</name>
    <dbReference type="NCBI Taxonomy" id="2184757"/>
    <lineage>
        <taxon>Bacteria</taxon>
        <taxon>Pseudomonadati</taxon>
        <taxon>Pseudomonadota</taxon>
        <taxon>Gammaproteobacteria</taxon>
        <taxon>Legionellales</taxon>
        <taxon>Legionellaceae</taxon>
        <taxon>Legionella</taxon>
    </lineage>
</organism>
<dbReference type="AlphaFoldDB" id="A0A317TZF8"/>
<comment type="caution">
    <text evidence="2">The sequence shown here is derived from an EMBL/GenBank/DDBJ whole genome shotgun (WGS) entry which is preliminary data.</text>
</comment>
<keyword evidence="5" id="KW-1185">Reference proteome</keyword>
<feature type="region of interest" description="Disordered" evidence="1">
    <location>
        <begin position="213"/>
        <end position="233"/>
    </location>
</feature>
<dbReference type="EMBL" id="QHJG01000037">
    <property type="protein sequence ID" value="PWY54325.1"/>
    <property type="molecule type" value="Genomic_DNA"/>
</dbReference>
<gene>
    <name evidence="2" type="ORF">DGG96_17445</name>
    <name evidence="3" type="ORF">ELY20_06105</name>
</gene>
<evidence type="ECO:0000313" key="5">
    <source>
        <dbReference type="Proteomes" id="UP000287374"/>
    </source>
</evidence>
<name>A0A317TZF8_9GAMM</name>
<dbReference type="Proteomes" id="UP000287374">
    <property type="component" value="Unassembled WGS sequence"/>
</dbReference>
<dbReference type="RefSeq" id="WP_110143823.1">
    <property type="nucleotide sequence ID" value="NZ_QHJG01000037.1"/>
</dbReference>
<protein>
    <submittedName>
        <fullName evidence="2">Uncharacterized protein</fullName>
    </submittedName>
</protein>
<evidence type="ECO:0000313" key="4">
    <source>
        <dbReference type="Proteomes" id="UP000247152"/>
    </source>
</evidence>
<evidence type="ECO:0000313" key="3">
    <source>
        <dbReference type="EMBL" id="RUR24131.1"/>
    </source>
</evidence>
<evidence type="ECO:0000313" key="2">
    <source>
        <dbReference type="EMBL" id="PWY54325.1"/>
    </source>
</evidence>
<proteinExistence type="predicted"/>
<dbReference type="EMBL" id="RZGX01000006">
    <property type="protein sequence ID" value="RUR24131.1"/>
    <property type="molecule type" value="Genomic_DNA"/>
</dbReference>
<reference evidence="3 5" key="2">
    <citation type="submission" date="2018-12" db="EMBL/GenBank/DDBJ databases">
        <title>Legionella sp,whole genome shotgun sequence.</title>
        <authorList>
            <person name="Wu H."/>
        </authorList>
    </citation>
    <scope>NUCLEOTIDE SEQUENCE [LARGE SCALE GENOMIC DNA]</scope>
    <source>
        <strain evidence="3">Km489</strain>
        <strain evidence="5">km489</strain>
    </source>
</reference>
<feature type="compositionally biased region" description="Basic and acidic residues" evidence="1">
    <location>
        <begin position="213"/>
        <end position="227"/>
    </location>
</feature>
<sequence>MNIKIQQALKEHNYNDLKQLIENVDDFTSAVGSFQDYEASLVEFLSEPDVFNRLIKDHKDFMMITRYLPSHKEALITMSRVLSDPEAFDRLIKDNKEFRETAKQYAPYKPDLIRMSRVLSNIEAFDRLIKDKHDFELIKEAFKNQNVFKEDNFESQRLQVVQTVSSAKAFTRGATVGALAGGELSQKLPPEVSSYIGSFLGRKDGANLAQTRKEANELAKEEEERQNTLKPGK</sequence>
<reference evidence="2 4" key="1">
    <citation type="submission" date="2018-05" db="EMBL/GenBank/DDBJ databases">
        <title>Legionella qingyii sp.nov., whole genome shotgun sequence.</title>
        <authorList>
            <person name="Wu H."/>
            <person name="Zhu Q."/>
            <person name="Hu C."/>
        </authorList>
    </citation>
    <scope>NUCLEOTIDE SEQUENCE [LARGE SCALE GENOMIC DNA]</scope>
    <source>
        <strain evidence="2 4">HEB18</strain>
    </source>
</reference>
<accession>A0A317TZF8</accession>
<dbReference type="Proteomes" id="UP000247152">
    <property type="component" value="Unassembled WGS sequence"/>
</dbReference>